<comment type="caution">
    <text evidence="1">The sequence shown here is derived from an EMBL/GenBank/DDBJ whole genome shotgun (WGS) entry which is preliminary data.</text>
</comment>
<dbReference type="Proteomes" id="UP001153332">
    <property type="component" value="Unassembled WGS sequence"/>
</dbReference>
<protein>
    <submittedName>
        <fullName evidence="1">Uncharacterized protein</fullName>
    </submittedName>
</protein>
<organism evidence="1 2">
    <name type="scientific">Lasiodiplodia mahajangana</name>
    <dbReference type="NCBI Taxonomy" id="1108764"/>
    <lineage>
        <taxon>Eukaryota</taxon>
        <taxon>Fungi</taxon>
        <taxon>Dikarya</taxon>
        <taxon>Ascomycota</taxon>
        <taxon>Pezizomycotina</taxon>
        <taxon>Dothideomycetes</taxon>
        <taxon>Dothideomycetes incertae sedis</taxon>
        <taxon>Botryosphaeriales</taxon>
        <taxon>Botryosphaeriaceae</taxon>
        <taxon>Lasiodiplodia</taxon>
    </lineage>
</organism>
<sequence length="281" mass="31756">MKDTKLPRKRRRRSPSYYTKRQRLSAHNPYQQNSAQQQAVKVDFCSNELMQGPPNHTAEDFEQPRLRKCPFPLDAIKWESVTKLGDGYDGCVWKVTFGDQGTFVLKVFWDLQPPQAYNSYFAPQRECQNAAILQMIEAVLEEGPVPLPFEHPETQAQATANMLAFSVPRNNMQQFPAAEGPQVVLSQFPPIRRCYGWIDFNGDLIKRMPAIQPVKAILKIYINKALGAEGAWETVSTPEGVSYTRSLRIFQQDPSYLLISGAGHLPPSTTNNVTLSVVKVN</sequence>
<accession>A0ACC2JGQ0</accession>
<dbReference type="EMBL" id="JAPUUL010001810">
    <property type="protein sequence ID" value="KAJ8126542.1"/>
    <property type="molecule type" value="Genomic_DNA"/>
</dbReference>
<reference evidence="1" key="1">
    <citation type="submission" date="2022-12" db="EMBL/GenBank/DDBJ databases">
        <title>Genome Sequence of Lasiodiplodia mahajangana.</title>
        <authorList>
            <person name="Buettner E."/>
        </authorList>
    </citation>
    <scope>NUCLEOTIDE SEQUENCE</scope>
    <source>
        <strain evidence="1">VT137</strain>
    </source>
</reference>
<keyword evidence="2" id="KW-1185">Reference proteome</keyword>
<proteinExistence type="predicted"/>
<name>A0ACC2JGQ0_9PEZI</name>
<evidence type="ECO:0000313" key="2">
    <source>
        <dbReference type="Proteomes" id="UP001153332"/>
    </source>
</evidence>
<gene>
    <name evidence="1" type="ORF">O1611_g7095</name>
</gene>
<evidence type="ECO:0000313" key="1">
    <source>
        <dbReference type="EMBL" id="KAJ8126542.1"/>
    </source>
</evidence>